<keyword evidence="2" id="KW-1133">Transmembrane helix</keyword>
<feature type="compositionally biased region" description="Low complexity" evidence="1">
    <location>
        <begin position="21"/>
        <end position="35"/>
    </location>
</feature>
<sequence length="445" mass="47415">MAILTQEFQIVMTGNPPPSDTPSSSATSYTPSSSATNVDCPVITVVHGSTYNTTVNLNTTQASGPIDPSSVVTCRGSVIWTATNTGSVTPHSGNWPGTHTPVPPPHASNGTIVQNPSVSSGAAAGLGVGLTILGILLGAAVAWCFFTRRHRKGQVSTTDETSVATSVLHSGPSDKATYPAVAGLGGSSDPPLDFYLLDGTGDSEIISELTALGHLIKDHAETNYHLRPIRHDAGAIRESLTGLGLDERTQGQIAALSLNSRTRHAVIRSLLAQVIFSALDTRTIGAFSLLPPSIVAFVQELPTASRSENPRSPAAKAFDTWRRLSVFLLHEKNQDRTPLLPPSSTSSQIKNLQNALGRFLGYFIHEDNCARTDQGRNLEGVIHECAAFGYTVFSHPCNWRYLLKVGPRKSSVEIVVMPGLERLSSRNGELYGTPQVVVRPTIVTI</sequence>
<keyword evidence="4" id="KW-1185">Reference proteome</keyword>
<evidence type="ECO:0000256" key="1">
    <source>
        <dbReference type="SAM" id="MobiDB-lite"/>
    </source>
</evidence>
<feature type="transmembrane region" description="Helical" evidence="2">
    <location>
        <begin position="122"/>
        <end position="146"/>
    </location>
</feature>
<comment type="caution">
    <text evidence="3">The sequence shown here is derived from an EMBL/GenBank/DDBJ whole genome shotgun (WGS) entry which is preliminary data.</text>
</comment>
<accession>A0AAN7A2H6</accession>
<reference evidence="3" key="1">
    <citation type="journal article" date="2023" name="Mol. Phylogenet. Evol.">
        <title>Genome-scale phylogeny and comparative genomics of the fungal order Sordariales.</title>
        <authorList>
            <person name="Hensen N."/>
            <person name="Bonometti L."/>
            <person name="Westerberg I."/>
            <person name="Brannstrom I.O."/>
            <person name="Guillou S."/>
            <person name="Cros-Aarteil S."/>
            <person name="Calhoun S."/>
            <person name="Haridas S."/>
            <person name="Kuo A."/>
            <person name="Mondo S."/>
            <person name="Pangilinan J."/>
            <person name="Riley R."/>
            <person name="LaButti K."/>
            <person name="Andreopoulos B."/>
            <person name="Lipzen A."/>
            <person name="Chen C."/>
            <person name="Yan M."/>
            <person name="Daum C."/>
            <person name="Ng V."/>
            <person name="Clum A."/>
            <person name="Steindorff A."/>
            <person name="Ohm R.A."/>
            <person name="Martin F."/>
            <person name="Silar P."/>
            <person name="Natvig D.O."/>
            <person name="Lalanne C."/>
            <person name="Gautier V."/>
            <person name="Ament-Velasquez S.L."/>
            <person name="Kruys A."/>
            <person name="Hutchinson M.I."/>
            <person name="Powell A.J."/>
            <person name="Barry K."/>
            <person name="Miller A.N."/>
            <person name="Grigoriev I.V."/>
            <person name="Debuchy R."/>
            <person name="Gladieux P."/>
            <person name="Hiltunen Thoren M."/>
            <person name="Johannesson H."/>
        </authorList>
    </citation>
    <scope>NUCLEOTIDE SEQUENCE</scope>
    <source>
        <strain evidence="3">CBS 892.96</strain>
    </source>
</reference>
<gene>
    <name evidence="3" type="ORF">QBC36DRAFT_339558</name>
</gene>
<dbReference type="EMBL" id="MU866526">
    <property type="protein sequence ID" value="KAK4171653.1"/>
    <property type="molecule type" value="Genomic_DNA"/>
</dbReference>
<keyword evidence="2" id="KW-0812">Transmembrane</keyword>
<name>A0AAN7A2H6_9PEZI</name>
<evidence type="ECO:0000313" key="3">
    <source>
        <dbReference type="EMBL" id="KAK4171653.1"/>
    </source>
</evidence>
<reference evidence="3" key="2">
    <citation type="submission" date="2023-05" db="EMBL/GenBank/DDBJ databases">
        <authorList>
            <consortium name="Lawrence Berkeley National Laboratory"/>
            <person name="Steindorff A."/>
            <person name="Hensen N."/>
            <person name="Bonometti L."/>
            <person name="Westerberg I."/>
            <person name="Brannstrom I.O."/>
            <person name="Guillou S."/>
            <person name="Cros-Aarteil S."/>
            <person name="Calhoun S."/>
            <person name="Haridas S."/>
            <person name="Kuo A."/>
            <person name="Mondo S."/>
            <person name="Pangilinan J."/>
            <person name="Riley R."/>
            <person name="Labutti K."/>
            <person name="Andreopoulos B."/>
            <person name="Lipzen A."/>
            <person name="Chen C."/>
            <person name="Yanf M."/>
            <person name="Daum C."/>
            <person name="Ng V."/>
            <person name="Clum A."/>
            <person name="Ohm R."/>
            <person name="Martin F."/>
            <person name="Silar P."/>
            <person name="Natvig D."/>
            <person name="Lalanne C."/>
            <person name="Gautier V."/>
            <person name="Ament-Velasquez S.L."/>
            <person name="Kruys A."/>
            <person name="Hutchinson M.I."/>
            <person name="Powell A.J."/>
            <person name="Barry K."/>
            <person name="Miller A.N."/>
            <person name="Grigoriev I.V."/>
            <person name="Debuchy R."/>
            <person name="Gladieux P."/>
            <person name="Thoren M.H."/>
            <person name="Johannesson H."/>
        </authorList>
    </citation>
    <scope>NUCLEOTIDE SEQUENCE</scope>
    <source>
        <strain evidence="3">CBS 892.96</strain>
    </source>
</reference>
<protein>
    <submittedName>
        <fullName evidence="3">Uncharacterized protein</fullName>
    </submittedName>
</protein>
<evidence type="ECO:0000256" key="2">
    <source>
        <dbReference type="SAM" id="Phobius"/>
    </source>
</evidence>
<keyword evidence="2" id="KW-0472">Membrane</keyword>
<evidence type="ECO:0000313" key="4">
    <source>
        <dbReference type="Proteomes" id="UP001302321"/>
    </source>
</evidence>
<feature type="region of interest" description="Disordered" evidence="1">
    <location>
        <begin position="12"/>
        <end position="35"/>
    </location>
</feature>
<dbReference type="AlphaFoldDB" id="A0AAN7A2H6"/>
<proteinExistence type="predicted"/>
<dbReference type="Proteomes" id="UP001302321">
    <property type="component" value="Unassembled WGS sequence"/>
</dbReference>
<organism evidence="3 4">
    <name type="scientific">Triangularia setosa</name>
    <dbReference type="NCBI Taxonomy" id="2587417"/>
    <lineage>
        <taxon>Eukaryota</taxon>
        <taxon>Fungi</taxon>
        <taxon>Dikarya</taxon>
        <taxon>Ascomycota</taxon>
        <taxon>Pezizomycotina</taxon>
        <taxon>Sordariomycetes</taxon>
        <taxon>Sordariomycetidae</taxon>
        <taxon>Sordariales</taxon>
        <taxon>Podosporaceae</taxon>
        <taxon>Triangularia</taxon>
    </lineage>
</organism>